<keyword evidence="5 13" id="KW-0349">Heme</keyword>
<proteinExistence type="inferred from homology"/>
<evidence type="ECO:0000256" key="1">
    <source>
        <dbReference type="ARBA" id="ARBA00001971"/>
    </source>
</evidence>
<dbReference type="InterPro" id="IPR002401">
    <property type="entry name" value="Cyt_P450_E_grp-I"/>
</dbReference>
<dbReference type="Gene3D" id="1.10.630.10">
    <property type="entry name" value="Cytochrome P450"/>
    <property type="match status" value="1"/>
</dbReference>
<feature type="transmembrane region" description="Helical" evidence="15">
    <location>
        <begin position="319"/>
        <end position="342"/>
    </location>
</feature>
<dbReference type="InterPro" id="IPR017972">
    <property type="entry name" value="Cyt_P450_CS"/>
</dbReference>
<dbReference type="FunFam" id="1.10.630.10:FF:000042">
    <property type="entry name" value="Cytochrome P450"/>
    <property type="match status" value="1"/>
</dbReference>
<dbReference type="SMR" id="A0A2S2Q4C8"/>
<dbReference type="PROSITE" id="PS00086">
    <property type="entry name" value="CYTOCHROME_P450"/>
    <property type="match status" value="1"/>
</dbReference>
<dbReference type="GO" id="GO:0005789">
    <property type="term" value="C:endoplasmic reticulum membrane"/>
    <property type="evidence" value="ECO:0007669"/>
    <property type="project" value="UniProtKB-SubCell"/>
</dbReference>
<keyword evidence="15" id="KW-0812">Transmembrane</keyword>
<keyword evidence="10 13" id="KW-0408">Iron</keyword>
<evidence type="ECO:0000256" key="8">
    <source>
        <dbReference type="ARBA" id="ARBA00022848"/>
    </source>
</evidence>
<dbReference type="Proteomes" id="UP000694846">
    <property type="component" value="Unplaced"/>
</dbReference>
<evidence type="ECO:0000256" key="14">
    <source>
        <dbReference type="RuleBase" id="RU000461"/>
    </source>
</evidence>
<evidence type="ECO:0000313" key="17">
    <source>
        <dbReference type="Proteomes" id="UP000694846"/>
    </source>
</evidence>
<sequence>MDDVANDRSATIAANWLLDPVFGWTVVAAVVVFVLLYRFSTSGHDRWRIANVPHDRPMPLFGNAFRILTGIESPQEFFDRAYKRFAGEKVCGMYQMTTPLLLARDPELISRITVRDFGHFNSRGMNTSPENNVLAGSLFFLKGDRWKTMRQKLSPGFTTNRLKDAQDRIVECVDRLTMTIDQQMSVSDGEGIEFKKLTANFSTNVIATCAFGLKLDQTSEFIKYGNKMFQSRIRQIVVQMLIMLCPRLVQFFGLKQFPEDSINFYRAVFTDLIRYRHENNVVGNDVAQTLMQARKELVLDGGDLTDKAKFTELDIVSNAILLFVAGSEIVSITISFMLYELALNKDVQNKVREEIITVIKKNGGQLSYNCIADLHYLNKVSEEVSRLYSITLMLFREATEDYKVPDMSLVIRKGEKIVIPTYSIHHDPKYYPDPFKFDPERFSEEEKSKRPNGTYLPFGNGPRLCLGKRLAELELKLAVSIILQKYEVMPCKKTEIPIQVKAPTGFLSPKNDLWLCFKPIAVHNDN</sequence>
<feature type="transmembrane region" description="Helical" evidence="15">
    <location>
        <begin position="21"/>
        <end position="39"/>
    </location>
</feature>
<dbReference type="RefSeq" id="XP_025410607.1">
    <property type="nucleotide sequence ID" value="XM_025554822.1"/>
</dbReference>
<evidence type="ECO:0000256" key="5">
    <source>
        <dbReference type="ARBA" id="ARBA00022617"/>
    </source>
</evidence>
<keyword evidence="11 14" id="KW-0503">Monooxygenase</keyword>
<evidence type="ECO:0000256" key="6">
    <source>
        <dbReference type="ARBA" id="ARBA00022723"/>
    </source>
</evidence>
<feature type="binding site" description="axial binding residue" evidence="13">
    <location>
        <position position="465"/>
    </location>
    <ligand>
        <name>heme</name>
        <dbReference type="ChEBI" id="CHEBI:30413"/>
    </ligand>
    <ligandPart>
        <name>Fe</name>
        <dbReference type="ChEBI" id="CHEBI:18248"/>
    </ligandPart>
</feature>
<dbReference type="OrthoDB" id="2789670at2759"/>
<dbReference type="GO" id="GO:0020037">
    <property type="term" value="F:heme binding"/>
    <property type="evidence" value="ECO:0007669"/>
    <property type="project" value="InterPro"/>
</dbReference>
<dbReference type="GO" id="GO:0016705">
    <property type="term" value="F:oxidoreductase activity, acting on paired donors, with incorporation or reduction of molecular oxygen"/>
    <property type="evidence" value="ECO:0007669"/>
    <property type="project" value="InterPro"/>
</dbReference>
<protein>
    <submittedName>
        <fullName evidence="18">Probable cytochrome P450 6a14</fullName>
    </submittedName>
    <submittedName>
        <fullName evidence="16">Putative Cytochrome p450</fullName>
    </submittedName>
</protein>
<comment type="cofactor">
    <cofactor evidence="1 13">
        <name>heme</name>
        <dbReference type="ChEBI" id="CHEBI:30413"/>
    </cofactor>
</comment>
<evidence type="ECO:0000313" key="18">
    <source>
        <dbReference type="RefSeq" id="XP_025410607.1"/>
    </source>
</evidence>
<evidence type="ECO:0000256" key="15">
    <source>
        <dbReference type="SAM" id="Phobius"/>
    </source>
</evidence>
<reference evidence="18" key="2">
    <citation type="submission" date="2025-04" db="UniProtKB">
        <authorList>
            <consortium name="RefSeq"/>
        </authorList>
    </citation>
    <scope>IDENTIFICATION</scope>
    <source>
        <tissue evidence="18">Whole body</tissue>
    </source>
</reference>
<dbReference type="InterPro" id="IPR036396">
    <property type="entry name" value="Cyt_P450_sf"/>
</dbReference>
<reference evidence="16" key="1">
    <citation type="submission" date="2018-04" db="EMBL/GenBank/DDBJ databases">
        <title>Transcriptome assembly of Sipha flava.</title>
        <authorList>
            <person name="Scully E.D."/>
            <person name="Geib S.M."/>
            <person name="Palmer N.A."/>
            <person name="Koch K."/>
            <person name="Bradshaw J."/>
            <person name="Heng-Moss T."/>
            <person name="Sarath G."/>
        </authorList>
    </citation>
    <scope>NUCLEOTIDE SEQUENCE</scope>
</reference>
<gene>
    <name evidence="16" type="primary">Cyp6a14_0</name>
    <name evidence="18" type="synonym">LOC112683684</name>
    <name evidence="16" type="ORF">g.18487</name>
</gene>
<keyword evidence="15" id="KW-1133">Transmembrane helix</keyword>
<evidence type="ECO:0000256" key="9">
    <source>
        <dbReference type="ARBA" id="ARBA00023002"/>
    </source>
</evidence>
<evidence type="ECO:0000256" key="4">
    <source>
        <dbReference type="ARBA" id="ARBA00010617"/>
    </source>
</evidence>
<dbReference type="GO" id="GO:0005506">
    <property type="term" value="F:iron ion binding"/>
    <property type="evidence" value="ECO:0007669"/>
    <property type="project" value="InterPro"/>
</dbReference>
<keyword evidence="6 13" id="KW-0479">Metal-binding</keyword>
<dbReference type="PRINTS" id="PR00385">
    <property type="entry name" value="P450"/>
</dbReference>
<dbReference type="InterPro" id="IPR001128">
    <property type="entry name" value="Cyt_P450"/>
</dbReference>
<comment type="similarity">
    <text evidence="4 14">Belongs to the cytochrome P450 family.</text>
</comment>
<dbReference type="PRINTS" id="PR00463">
    <property type="entry name" value="EP450I"/>
</dbReference>
<accession>A0A2S2Q4C8</accession>
<keyword evidence="8" id="KW-0492">Microsome</keyword>
<dbReference type="InterPro" id="IPR050476">
    <property type="entry name" value="Insect_CytP450_Detox"/>
</dbReference>
<keyword evidence="7" id="KW-0256">Endoplasmic reticulum</keyword>
<dbReference type="Pfam" id="PF00067">
    <property type="entry name" value="p450"/>
    <property type="match status" value="1"/>
</dbReference>
<dbReference type="PANTHER" id="PTHR24292">
    <property type="entry name" value="CYTOCHROME P450"/>
    <property type="match status" value="1"/>
</dbReference>
<organism evidence="16">
    <name type="scientific">Sipha flava</name>
    <name type="common">yellow sugarcane aphid</name>
    <dbReference type="NCBI Taxonomy" id="143950"/>
    <lineage>
        <taxon>Eukaryota</taxon>
        <taxon>Metazoa</taxon>
        <taxon>Ecdysozoa</taxon>
        <taxon>Arthropoda</taxon>
        <taxon>Hexapoda</taxon>
        <taxon>Insecta</taxon>
        <taxon>Pterygota</taxon>
        <taxon>Neoptera</taxon>
        <taxon>Paraneoptera</taxon>
        <taxon>Hemiptera</taxon>
        <taxon>Sternorrhyncha</taxon>
        <taxon>Aphidomorpha</taxon>
        <taxon>Aphidoidea</taxon>
        <taxon>Aphididae</taxon>
        <taxon>Sipha</taxon>
    </lineage>
</organism>
<dbReference type="CDD" id="cd11056">
    <property type="entry name" value="CYP6-like"/>
    <property type="match status" value="1"/>
</dbReference>
<evidence type="ECO:0000313" key="16">
    <source>
        <dbReference type="EMBL" id="MBY72052.1"/>
    </source>
</evidence>
<dbReference type="AlphaFoldDB" id="A0A2S2Q4C8"/>
<dbReference type="EMBL" id="GGMS01002849">
    <property type="protein sequence ID" value="MBY72052.1"/>
    <property type="molecule type" value="Transcribed_RNA"/>
</dbReference>
<keyword evidence="9 14" id="KW-0560">Oxidoreductase</keyword>
<evidence type="ECO:0000256" key="3">
    <source>
        <dbReference type="ARBA" id="ARBA00004406"/>
    </source>
</evidence>
<evidence type="ECO:0000256" key="2">
    <source>
        <dbReference type="ARBA" id="ARBA00004174"/>
    </source>
</evidence>
<dbReference type="PANTHER" id="PTHR24292:SF54">
    <property type="entry name" value="CYP9F3-RELATED"/>
    <property type="match status" value="1"/>
</dbReference>
<evidence type="ECO:0000256" key="12">
    <source>
        <dbReference type="ARBA" id="ARBA00023136"/>
    </source>
</evidence>
<keyword evidence="12 15" id="KW-0472">Membrane</keyword>
<evidence type="ECO:0000256" key="11">
    <source>
        <dbReference type="ARBA" id="ARBA00023033"/>
    </source>
</evidence>
<evidence type="ECO:0000256" key="7">
    <source>
        <dbReference type="ARBA" id="ARBA00022824"/>
    </source>
</evidence>
<evidence type="ECO:0000256" key="10">
    <source>
        <dbReference type="ARBA" id="ARBA00023004"/>
    </source>
</evidence>
<keyword evidence="17" id="KW-1185">Reference proteome</keyword>
<name>A0A2S2Q4C8_9HEMI</name>
<dbReference type="GO" id="GO:0004497">
    <property type="term" value="F:monooxygenase activity"/>
    <property type="evidence" value="ECO:0007669"/>
    <property type="project" value="UniProtKB-KW"/>
</dbReference>
<dbReference type="SUPFAM" id="SSF48264">
    <property type="entry name" value="Cytochrome P450"/>
    <property type="match status" value="1"/>
</dbReference>
<comment type="subcellular location">
    <subcellularLocation>
        <location evidence="3">Endoplasmic reticulum membrane</location>
        <topology evidence="3">Peripheral membrane protein</topology>
    </subcellularLocation>
    <subcellularLocation>
        <location evidence="2">Microsome membrane</location>
        <topology evidence="2">Peripheral membrane protein</topology>
    </subcellularLocation>
</comment>
<evidence type="ECO:0000256" key="13">
    <source>
        <dbReference type="PIRSR" id="PIRSR602401-1"/>
    </source>
</evidence>